<evidence type="ECO:0000313" key="7">
    <source>
        <dbReference type="Proteomes" id="UP000010305"/>
    </source>
</evidence>
<evidence type="ECO:0008006" key="8">
    <source>
        <dbReference type="Google" id="ProtNLM"/>
    </source>
</evidence>
<keyword evidence="2 5" id="KW-0812">Transmembrane</keyword>
<evidence type="ECO:0000256" key="3">
    <source>
        <dbReference type="ARBA" id="ARBA00022989"/>
    </source>
</evidence>
<dbReference type="STRING" id="1123866.NT01SARS_0424"/>
<dbReference type="InterPro" id="IPR001129">
    <property type="entry name" value="Membr-assoc_MAPEG"/>
</dbReference>
<accession>J4KS20</accession>
<evidence type="ECO:0000313" key="6">
    <source>
        <dbReference type="EMBL" id="EJP71939.1"/>
    </source>
</evidence>
<keyword evidence="4 5" id="KW-0472">Membrane</keyword>
<evidence type="ECO:0000256" key="4">
    <source>
        <dbReference type="ARBA" id="ARBA00023136"/>
    </source>
</evidence>
<dbReference type="InterPro" id="IPR023352">
    <property type="entry name" value="MAPEG-like_dom_sf"/>
</dbReference>
<dbReference type="EMBL" id="JH611156">
    <property type="protein sequence ID" value="EJP71939.1"/>
    <property type="molecule type" value="Genomic_DNA"/>
</dbReference>
<keyword evidence="3 5" id="KW-1133">Transmembrane helix</keyword>
<evidence type="ECO:0000256" key="1">
    <source>
        <dbReference type="ARBA" id="ARBA00004370"/>
    </source>
</evidence>
<dbReference type="SUPFAM" id="SSF161084">
    <property type="entry name" value="MAPEG domain-like"/>
    <property type="match status" value="1"/>
</dbReference>
<proteinExistence type="predicted"/>
<feature type="transmembrane region" description="Helical" evidence="5">
    <location>
        <begin position="58"/>
        <end position="76"/>
    </location>
</feature>
<sequence length="126" mass="14531">MVELLVYVLLFYVLHLFLRMSFSLHKVPFLEWTYTGGDISNMTDLSARMTLAADNLRQSLPVFLVFCVLSLINNVDNLMLAKVWFGFRILYLIGAMLNLYRFPLIRPVIWLPSIVALVMMGLNIIS</sequence>
<reference evidence="6 7" key="1">
    <citation type="journal article" date="2012" name="ISME J.">
        <title>Genomic insights to SAR86, an abundant and uncultivated marine bacterial lineage.</title>
        <authorList>
            <person name="Dupont C.L."/>
            <person name="Rusch D.B."/>
            <person name="Yooseph S."/>
            <person name="Lombardo M.J."/>
            <person name="Richter R.A."/>
            <person name="Valas R."/>
            <person name="Novotny M."/>
            <person name="Yee-Greenbaum J."/>
            <person name="Selengut J.D."/>
            <person name="Haft D.H."/>
            <person name="Halpern A.L."/>
            <person name="Lasken R.S."/>
            <person name="Nealson K."/>
            <person name="Friedman R."/>
            <person name="Venter J.C."/>
        </authorList>
    </citation>
    <scope>NUCLEOTIDE SEQUENCE [LARGE SCALE GENOMIC DNA]</scope>
</reference>
<dbReference type="AlphaFoldDB" id="J4KS20"/>
<dbReference type="HOGENOM" id="CLU_1980005_0_0_6"/>
<dbReference type="GO" id="GO:0016020">
    <property type="term" value="C:membrane"/>
    <property type="evidence" value="ECO:0007669"/>
    <property type="project" value="UniProtKB-SubCell"/>
</dbReference>
<dbReference type="Pfam" id="PF01124">
    <property type="entry name" value="MAPEG"/>
    <property type="match status" value="1"/>
</dbReference>
<feature type="transmembrane region" description="Helical" evidence="5">
    <location>
        <begin position="108"/>
        <end position="125"/>
    </location>
</feature>
<gene>
    <name evidence="6" type="ORF">NT01SARS_0424</name>
</gene>
<name>J4KS20_9GAMM</name>
<dbReference type="Proteomes" id="UP000010305">
    <property type="component" value="Unassembled WGS sequence"/>
</dbReference>
<evidence type="ECO:0000256" key="5">
    <source>
        <dbReference type="SAM" id="Phobius"/>
    </source>
</evidence>
<evidence type="ECO:0000256" key="2">
    <source>
        <dbReference type="ARBA" id="ARBA00022692"/>
    </source>
</evidence>
<organism evidence="6 7">
    <name type="scientific">SAR86 cluster bacterium SAR86A</name>
    <dbReference type="NCBI Taxonomy" id="1123866"/>
    <lineage>
        <taxon>Bacteria</taxon>
        <taxon>Pseudomonadati</taxon>
        <taxon>Pseudomonadota</taxon>
        <taxon>Gammaproteobacteria</taxon>
        <taxon>SAR86 cluster</taxon>
    </lineage>
</organism>
<protein>
    <recommendedName>
        <fullName evidence="8">MAPEG family protein</fullName>
    </recommendedName>
</protein>
<comment type="subcellular location">
    <subcellularLocation>
        <location evidence="1">Membrane</location>
    </subcellularLocation>
</comment>